<dbReference type="PANTHER" id="PTHR11986:SF79">
    <property type="entry name" value="ACETYLORNITHINE AMINOTRANSFERASE, MITOCHONDRIAL"/>
    <property type="match status" value="1"/>
</dbReference>
<comment type="similarity">
    <text evidence="5">Belongs to the class-III pyridoxal-phosphate-dependent aminotransferase family.</text>
</comment>
<dbReference type="PROSITE" id="PS00600">
    <property type="entry name" value="AA_TRANSFER_CLASS_3"/>
    <property type="match status" value="1"/>
</dbReference>
<evidence type="ECO:0000256" key="1">
    <source>
        <dbReference type="ARBA" id="ARBA00001933"/>
    </source>
</evidence>
<dbReference type="PANTHER" id="PTHR11986">
    <property type="entry name" value="AMINOTRANSFERASE CLASS III"/>
    <property type="match status" value="1"/>
</dbReference>
<dbReference type="InterPro" id="IPR015421">
    <property type="entry name" value="PyrdxlP-dep_Trfase_major"/>
</dbReference>
<reference evidence="7" key="1">
    <citation type="submission" date="2016-10" db="EMBL/GenBank/DDBJ databases">
        <authorList>
            <person name="Varghese N."/>
            <person name="Submissions S."/>
        </authorList>
    </citation>
    <scope>NUCLEOTIDE SEQUENCE [LARGE SCALE GENOMIC DNA]</scope>
    <source>
        <strain evidence="7">DSM 44437</strain>
    </source>
</reference>
<dbReference type="InterPro" id="IPR015424">
    <property type="entry name" value="PyrdxlP-dep_Trfase"/>
</dbReference>
<proteinExistence type="inferred from homology"/>
<dbReference type="InterPro" id="IPR015422">
    <property type="entry name" value="PyrdxlP-dep_Trfase_small"/>
</dbReference>
<dbReference type="InterPro" id="IPR049704">
    <property type="entry name" value="Aminotrans_3_PPA_site"/>
</dbReference>
<dbReference type="InterPro" id="IPR005814">
    <property type="entry name" value="Aminotrans_3"/>
</dbReference>
<keyword evidence="2 6" id="KW-0032">Aminotransferase</keyword>
<evidence type="ECO:0000256" key="4">
    <source>
        <dbReference type="ARBA" id="ARBA00022898"/>
    </source>
</evidence>
<gene>
    <name evidence="6" type="ORF">SAMN04488000_11731</name>
</gene>
<evidence type="ECO:0000313" key="6">
    <source>
        <dbReference type="EMBL" id="SES16807.1"/>
    </source>
</evidence>
<keyword evidence="3 6" id="KW-0808">Transferase</keyword>
<dbReference type="InterPro" id="IPR050103">
    <property type="entry name" value="Class-III_PLP-dep_AT"/>
</dbReference>
<dbReference type="Proteomes" id="UP000199503">
    <property type="component" value="Unassembled WGS sequence"/>
</dbReference>
<dbReference type="GO" id="GO:0042802">
    <property type="term" value="F:identical protein binding"/>
    <property type="evidence" value="ECO:0007669"/>
    <property type="project" value="TreeGrafter"/>
</dbReference>
<evidence type="ECO:0000313" key="7">
    <source>
        <dbReference type="Proteomes" id="UP000199503"/>
    </source>
</evidence>
<comment type="cofactor">
    <cofactor evidence="1">
        <name>pyridoxal 5'-phosphate</name>
        <dbReference type="ChEBI" id="CHEBI:597326"/>
    </cofactor>
</comment>
<dbReference type="RefSeq" id="WP_089922585.1">
    <property type="nucleotide sequence ID" value="NZ_FOFV01000017.1"/>
</dbReference>
<protein>
    <submittedName>
        <fullName evidence="6">Aminotransferase class-III</fullName>
    </submittedName>
</protein>
<dbReference type="STRING" id="65499.SAMN04488000_11731"/>
<accession>A0A1H9V6E1</accession>
<dbReference type="Gene3D" id="3.40.640.10">
    <property type="entry name" value="Type I PLP-dependent aspartate aminotransferase-like (Major domain)"/>
    <property type="match status" value="1"/>
</dbReference>
<dbReference type="GO" id="GO:0008483">
    <property type="term" value="F:transaminase activity"/>
    <property type="evidence" value="ECO:0007669"/>
    <property type="project" value="UniProtKB-KW"/>
</dbReference>
<evidence type="ECO:0000256" key="3">
    <source>
        <dbReference type="ARBA" id="ARBA00022679"/>
    </source>
</evidence>
<evidence type="ECO:0000256" key="2">
    <source>
        <dbReference type="ARBA" id="ARBA00022576"/>
    </source>
</evidence>
<keyword evidence="7" id="KW-1185">Reference proteome</keyword>
<dbReference type="AlphaFoldDB" id="A0A1H9V6E1"/>
<dbReference type="Pfam" id="PF00202">
    <property type="entry name" value="Aminotran_3"/>
    <property type="match status" value="1"/>
</dbReference>
<sequence length="419" mass="43869">MSETTALWFSALTRDTSAEEVRGRALVSGRGCHVTDASGREYLDARSALWNASLGYGNRAVADAVARQLATLPVAQSIRHDQPAETTLRYAERLVAVLPEHLRHVRLCTTGAQAVEGAVFLSRFTRIVGGDPDRTHVIAQLDGYHGIGGLATAITGEPPVHALHGPLTPGVHHVRPWDLDHLRAEVERIGPHRITAIVLEPVLGTGVVAAPPGHLAEVQRLCQEHGIHFVVDEVSTGFGRTGALTVTGELGLRPDMLLLSKGISSGYVPLAAIATTGEVLAAATARPGVVLPHGSTGDGNPVAAAAGLAVLDELADGRVLANVRERGAQLERALSELDGVLGVRAQGLMIGVDLDADAGTVAELRLRCREEGLLLSTAGSTVVLTPPLVITAADCEELVTKLDRSMRATLPAEVASFAG</sequence>
<dbReference type="Gene3D" id="3.90.1150.10">
    <property type="entry name" value="Aspartate Aminotransferase, domain 1"/>
    <property type="match status" value="1"/>
</dbReference>
<evidence type="ECO:0000256" key="5">
    <source>
        <dbReference type="RuleBase" id="RU003560"/>
    </source>
</evidence>
<dbReference type="GO" id="GO:0030170">
    <property type="term" value="F:pyridoxal phosphate binding"/>
    <property type="evidence" value="ECO:0007669"/>
    <property type="project" value="InterPro"/>
</dbReference>
<keyword evidence="4 5" id="KW-0663">Pyridoxal phosphate</keyword>
<dbReference type="OrthoDB" id="9801834at2"/>
<name>A0A1H9V6E1_9PSEU</name>
<dbReference type="PIRSF" id="PIRSF000521">
    <property type="entry name" value="Transaminase_4ab_Lys_Orn"/>
    <property type="match status" value="1"/>
</dbReference>
<organism evidence="6 7">
    <name type="scientific">Lentzea albida</name>
    <dbReference type="NCBI Taxonomy" id="65499"/>
    <lineage>
        <taxon>Bacteria</taxon>
        <taxon>Bacillati</taxon>
        <taxon>Actinomycetota</taxon>
        <taxon>Actinomycetes</taxon>
        <taxon>Pseudonocardiales</taxon>
        <taxon>Pseudonocardiaceae</taxon>
        <taxon>Lentzea</taxon>
    </lineage>
</organism>
<dbReference type="SUPFAM" id="SSF53383">
    <property type="entry name" value="PLP-dependent transferases"/>
    <property type="match status" value="1"/>
</dbReference>
<dbReference type="CDD" id="cd00610">
    <property type="entry name" value="OAT_like"/>
    <property type="match status" value="1"/>
</dbReference>
<dbReference type="EMBL" id="FOFV01000017">
    <property type="protein sequence ID" value="SES16807.1"/>
    <property type="molecule type" value="Genomic_DNA"/>
</dbReference>